<evidence type="ECO:0000256" key="4">
    <source>
        <dbReference type="ARBA" id="ARBA00022692"/>
    </source>
</evidence>
<dbReference type="PANTHER" id="PTHR40980">
    <property type="entry name" value="PLUG DOMAIN-CONTAINING PROTEIN"/>
    <property type="match status" value="1"/>
</dbReference>
<keyword evidence="4 8" id="KW-0812">Transmembrane</keyword>
<comment type="caution">
    <text evidence="13">The sequence shown here is derived from an EMBL/GenBank/DDBJ whole genome shotgun (WGS) entry which is preliminary data.</text>
</comment>
<evidence type="ECO:0000259" key="11">
    <source>
        <dbReference type="Pfam" id="PF00593"/>
    </source>
</evidence>
<evidence type="ECO:0000256" key="6">
    <source>
        <dbReference type="ARBA" id="ARBA00023136"/>
    </source>
</evidence>
<dbReference type="InterPro" id="IPR000531">
    <property type="entry name" value="Beta-barrel_TonB"/>
</dbReference>
<dbReference type="InterPro" id="IPR037066">
    <property type="entry name" value="Plug_dom_sf"/>
</dbReference>
<protein>
    <submittedName>
        <fullName evidence="13">Outer membrane receptor protein involved in Fe transport</fullName>
    </submittedName>
</protein>
<evidence type="ECO:0000256" key="8">
    <source>
        <dbReference type="PROSITE-ProRule" id="PRU01360"/>
    </source>
</evidence>
<evidence type="ECO:0000256" key="3">
    <source>
        <dbReference type="ARBA" id="ARBA00022452"/>
    </source>
</evidence>
<accession>A0A7W6JBC1</accession>
<keyword evidence="13" id="KW-0675">Receptor</keyword>
<keyword evidence="14" id="KW-1185">Reference proteome</keyword>
<dbReference type="Gene3D" id="2.170.130.10">
    <property type="entry name" value="TonB-dependent receptor, plug domain"/>
    <property type="match status" value="1"/>
</dbReference>
<dbReference type="AlphaFoldDB" id="A0A7W6JBC1"/>
<dbReference type="Pfam" id="PF07715">
    <property type="entry name" value="Plug"/>
    <property type="match status" value="1"/>
</dbReference>
<dbReference type="SUPFAM" id="SSF56935">
    <property type="entry name" value="Porins"/>
    <property type="match status" value="1"/>
</dbReference>
<keyword evidence="5 9" id="KW-0798">TonB box</keyword>
<dbReference type="Gene3D" id="2.40.170.20">
    <property type="entry name" value="TonB-dependent receptor, beta-barrel domain"/>
    <property type="match status" value="1"/>
</dbReference>
<evidence type="ECO:0000256" key="2">
    <source>
        <dbReference type="ARBA" id="ARBA00022448"/>
    </source>
</evidence>
<dbReference type="GO" id="GO:0009279">
    <property type="term" value="C:cell outer membrane"/>
    <property type="evidence" value="ECO:0007669"/>
    <property type="project" value="UniProtKB-SubCell"/>
</dbReference>
<feature type="region of interest" description="Disordered" evidence="10">
    <location>
        <begin position="230"/>
        <end position="250"/>
    </location>
</feature>
<evidence type="ECO:0000256" key="7">
    <source>
        <dbReference type="ARBA" id="ARBA00023237"/>
    </source>
</evidence>
<comment type="subcellular location">
    <subcellularLocation>
        <location evidence="1 8">Cell outer membrane</location>
        <topology evidence="1 8">Multi-pass membrane protein</topology>
    </subcellularLocation>
</comment>
<dbReference type="PANTHER" id="PTHR40980:SF4">
    <property type="entry name" value="TONB-DEPENDENT RECEPTOR-LIKE BETA-BARREL DOMAIN-CONTAINING PROTEIN"/>
    <property type="match status" value="1"/>
</dbReference>
<dbReference type="Pfam" id="PF00593">
    <property type="entry name" value="TonB_dep_Rec_b-barrel"/>
    <property type="match status" value="1"/>
</dbReference>
<keyword evidence="7 8" id="KW-0998">Cell outer membrane</keyword>
<evidence type="ECO:0000256" key="9">
    <source>
        <dbReference type="RuleBase" id="RU003357"/>
    </source>
</evidence>
<dbReference type="CDD" id="cd01347">
    <property type="entry name" value="ligand_gated_channel"/>
    <property type="match status" value="1"/>
</dbReference>
<dbReference type="InterPro" id="IPR039426">
    <property type="entry name" value="TonB-dep_rcpt-like"/>
</dbReference>
<reference evidence="13 14" key="1">
    <citation type="submission" date="2020-08" db="EMBL/GenBank/DDBJ databases">
        <title>Genomic Encyclopedia of Type Strains, Phase IV (KMG-IV): sequencing the most valuable type-strain genomes for metagenomic binning, comparative biology and taxonomic classification.</title>
        <authorList>
            <person name="Goeker M."/>
        </authorList>
    </citation>
    <scope>NUCLEOTIDE SEQUENCE [LARGE SCALE GENOMIC DNA]</scope>
    <source>
        <strain evidence="13 14">DSM 23960</strain>
    </source>
</reference>
<keyword evidence="6 8" id="KW-0472">Membrane</keyword>
<feature type="domain" description="TonB-dependent receptor plug" evidence="12">
    <location>
        <begin position="35"/>
        <end position="137"/>
    </location>
</feature>
<dbReference type="PROSITE" id="PS52016">
    <property type="entry name" value="TONB_DEPENDENT_REC_3"/>
    <property type="match status" value="1"/>
</dbReference>
<organism evidence="13 14">
    <name type="scientific">Brevundimonas lenta</name>
    <dbReference type="NCBI Taxonomy" id="424796"/>
    <lineage>
        <taxon>Bacteria</taxon>
        <taxon>Pseudomonadati</taxon>
        <taxon>Pseudomonadota</taxon>
        <taxon>Alphaproteobacteria</taxon>
        <taxon>Caulobacterales</taxon>
        <taxon>Caulobacteraceae</taxon>
        <taxon>Brevundimonas</taxon>
    </lineage>
</organism>
<proteinExistence type="inferred from homology"/>
<evidence type="ECO:0000256" key="10">
    <source>
        <dbReference type="SAM" id="MobiDB-lite"/>
    </source>
</evidence>
<feature type="compositionally biased region" description="Basic and acidic residues" evidence="10">
    <location>
        <begin position="239"/>
        <end position="250"/>
    </location>
</feature>
<keyword evidence="2 8" id="KW-0813">Transport</keyword>
<dbReference type="InterPro" id="IPR012910">
    <property type="entry name" value="Plug_dom"/>
</dbReference>
<evidence type="ECO:0000313" key="13">
    <source>
        <dbReference type="EMBL" id="MBB4081985.1"/>
    </source>
</evidence>
<dbReference type="InterPro" id="IPR036942">
    <property type="entry name" value="Beta-barrel_TonB_sf"/>
</dbReference>
<evidence type="ECO:0000256" key="1">
    <source>
        <dbReference type="ARBA" id="ARBA00004571"/>
    </source>
</evidence>
<dbReference type="EMBL" id="JACIDM010000001">
    <property type="protein sequence ID" value="MBB4081985.1"/>
    <property type="molecule type" value="Genomic_DNA"/>
</dbReference>
<keyword evidence="3 8" id="KW-1134">Transmembrane beta strand</keyword>
<evidence type="ECO:0000259" key="12">
    <source>
        <dbReference type="Pfam" id="PF07715"/>
    </source>
</evidence>
<comment type="similarity">
    <text evidence="8 9">Belongs to the TonB-dependent receptor family.</text>
</comment>
<evidence type="ECO:0000313" key="14">
    <source>
        <dbReference type="Proteomes" id="UP000529946"/>
    </source>
</evidence>
<feature type="domain" description="TonB-dependent receptor-like beta-barrel" evidence="11">
    <location>
        <begin position="304"/>
        <end position="694"/>
    </location>
</feature>
<gene>
    <name evidence="13" type="ORF">GGR12_000824</name>
</gene>
<evidence type="ECO:0000256" key="5">
    <source>
        <dbReference type="ARBA" id="ARBA00023077"/>
    </source>
</evidence>
<sequence length="777" mass="85357">MTPFAAFAQEAPQQGETTLDEIVVTGQILYRDRTDTVAPELVYDQEFFAKFEPTSVGDQLRRVPGVAFTSDVGEADAPQLRGLGQGFTQVLVNGRPIPGAGNDRTVFVDRIPAEIIDRIEIVRSPSADIDSQGVGGTINIILKDGESLPPGVIARVGATYDVDMSKTRPNASVSWSGRNDAETLLFSVTLDAQQRYNNKDVVQEVFEEDSEGFAAEVAARGMGRSLARFDDPSQSVAVERTEEQDSRDSTDLSFNGDLTWMINDHTSLRVDAFVLSTARDEHQDTVIYEGDGSVGGLDLANPELEFQDADFNQDSMGASALYETELSETMDFEAQVRVNNFQDDSTEESFEETPTNLVERESIDADDTEWTADAAITQELPGLAEAMGIQNVEMKYGISGKIKDREFNQVVDEDLGDPDYGTTDGRFTYEETRLDAYLRVEWEINDAVTLQTGLRAESTKTEITFLNRFLEGGVLEDEVSGAADNDEFMLNPSAHLVWKLGENDQLRFSAAKTVRRPSIDQMIPALALESPGDEDVTIGNPDLAFETAIGFDVGYEHRFSGRGIVGVNVFSRQISDLIGLVNTGEDVDVVGLDPADYPGNLYSFRNIGDADVYGIELDLSAPLSFIGLDETGVFANFTRMWSNRADPAGGPDVMIDFQPEYVYNFGVTHNIPSWDASLGFSYQKQGESRFVTYGEIESQLYDGNLEIFLEKRLGSNMVLRLTGTNLLDADSNQAEANFDGDNGAEILANQAAFNVDAYEVEREGSSPKVTLTLRAVF</sequence>
<name>A0A7W6JBC1_9CAUL</name>
<dbReference type="Proteomes" id="UP000529946">
    <property type="component" value="Unassembled WGS sequence"/>
</dbReference>